<reference evidence="1" key="1">
    <citation type="journal article" date="2021" name="Proc. Natl. Acad. Sci. U.S.A.">
        <title>A Catalog of Tens of Thousands of Viruses from Human Metagenomes Reveals Hidden Associations with Chronic Diseases.</title>
        <authorList>
            <person name="Tisza M.J."/>
            <person name="Buck C.B."/>
        </authorList>
    </citation>
    <scope>NUCLEOTIDE SEQUENCE</scope>
    <source>
        <strain evidence="1">CtfR912</strain>
    </source>
</reference>
<organism evidence="1">
    <name type="scientific">Siphoviridae sp. ctfR912</name>
    <dbReference type="NCBI Taxonomy" id="2825596"/>
    <lineage>
        <taxon>Viruses</taxon>
        <taxon>Duplodnaviria</taxon>
        <taxon>Heunggongvirae</taxon>
        <taxon>Uroviricota</taxon>
        <taxon>Caudoviricetes</taxon>
    </lineage>
</organism>
<accession>A0A8S5QBK5</accession>
<dbReference type="EMBL" id="BK015614">
    <property type="protein sequence ID" value="DAE15908.1"/>
    <property type="molecule type" value="Genomic_DNA"/>
</dbReference>
<evidence type="ECO:0000313" key="1">
    <source>
        <dbReference type="EMBL" id="DAE15908.1"/>
    </source>
</evidence>
<name>A0A8S5QBK5_9CAUD</name>
<protein>
    <submittedName>
        <fullName evidence="1">Tail assembly chaperone protein</fullName>
    </submittedName>
</protein>
<sequence length="130" mass="15394">MKRTIEIQGKKITLESNAFTTLLYKKQFNKDYFKELLIVAKVFKGRDSFSLEDLTAESLEAFDSELFYRLFWIFAFTADSTIPDFLEFYREYEFLTLEDIIENVGELLKVSLVTKKKQIPVKKQAKKHSR</sequence>
<proteinExistence type="predicted"/>